<comment type="caution">
    <text evidence="2">The sequence shown here is derived from an EMBL/GenBank/DDBJ whole genome shotgun (WGS) entry which is preliminary data.</text>
</comment>
<dbReference type="AlphaFoldDB" id="A0A0G0KL27"/>
<evidence type="ECO:0000313" key="2">
    <source>
        <dbReference type="EMBL" id="KKQ76170.1"/>
    </source>
</evidence>
<feature type="transmembrane region" description="Helical" evidence="1">
    <location>
        <begin position="56"/>
        <end position="77"/>
    </location>
</feature>
<protein>
    <submittedName>
        <fullName evidence="2">Uncharacterized protein</fullName>
    </submittedName>
</protein>
<evidence type="ECO:0000256" key="1">
    <source>
        <dbReference type="SAM" id="Phobius"/>
    </source>
</evidence>
<organism evidence="2 3">
    <name type="scientific">Candidatus Daviesbacteria bacterium GW2011_GWF2_38_6</name>
    <dbReference type="NCBI Taxonomy" id="1618432"/>
    <lineage>
        <taxon>Bacteria</taxon>
        <taxon>Candidatus Daviesiibacteriota</taxon>
    </lineage>
</organism>
<reference evidence="2 3" key="1">
    <citation type="journal article" date="2015" name="Nature">
        <title>rRNA introns, odd ribosomes, and small enigmatic genomes across a large radiation of phyla.</title>
        <authorList>
            <person name="Brown C.T."/>
            <person name="Hug L.A."/>
            <person name="Thomas B.C."/>
            <person name="Sharon I."/>
            <person name="Castelle C.J."/>
            <person name="Singh A."/>
            <person name="Wilkins M.J."/>
            <person name="Williams K.H."/>
            <person name="Banfield J.F."/>
        </authorList>
    </citation>
    <scope>NUCLEOTIDE SEQUENCE [LARGE SCALE GENOMIC DNA]</scope>
</reference>
<keyword evidence="1" id="KW-0812">Transmembrane</keyword>
<evidence type="ECO:0000313" key="3">
    <source>
        <dbReference type="Proteomes" id="UP000034324"/>
    </source>
</evidence>
<accession>A0A0G0KL27</accession>
<gene>
    <name evidence="2" type="ORF">US99_C0082G0002</name>
</gene>
<keyword evidence="1" id="KW-0472">Membrane</keyword>
<proteinExistence type="predicted"/>
<name>A0A0G0KL27_9BACT</name>
<dbReference type="EMBL" id="LBVC01000082">
    <property type="protein sequence ID" value="KKQ76170.1"/>
    <property type="molecule type" value="Genomic_DNA"/>
</dbReference>
<sequence length="112" mass="13091">MEYLSLVPATALGYLTFRATTHPFSRFRRRMPNIKVKRVQVFPVIRVRMFDRWVHLHHWMSFSFLLALSGFVSIGILDHVLTRGVLLGGIIQGLSIPKAHRKFIYREPQIKC</sequence>
<dbReference type="Proteomes" id="UP000034324">
    <property type="component" value="Unassembled WGS sequence"/>
</dbReference>
<keyword evidence="1" id="KW-1133">Transmembrane helix</keyword>